<organism evidence="2 3">
    <name type="scientific">Segatella hominis</name>
    <dbReference type="NCBI Taxonomy" id="2518605"/>
    <lineage>
        <taxon>Bacteria</taxon>
        <taxon>Pseudomonadati</taxon>
        <taxon>Bacteroidota</taxon>
        <taxon>Bacteroidia</taxon>
        <taxon>Bacteroidales</taxon>
        <taxon>Prevotellaceae</taxon>
        <taxon>Segatella</taxon>
    </lineage>
</organism>
<accession>A0A4Y8VV15</accession>
<sequence>MKRMIIAMALMALTFAPASAQDVLNEIVKTSLATVNDTTKSLEVRKTAVFKYDAMTYLRSKLLQPADLLGKNVDLKKVNSTIQVLNEQALAMNQYVTLYQKRFSEAKKKNRDVVTNLFKQATRNHKLFNDTDTEVTLAYYDRKDYPIQFCIDCDWVKTLAFIRTIDWSGI</sequence>
<protein>
    <recommendedName>
        <fullName evidence="4">DUF3347 domain-containing protein</fullName>
    </recommendedName>
</protein>
<gene>
    <name evidence="2" type="ORF">EXN75_03155</name>
</gene>
<evidence type="ECO:0008006" key="4">
    <source>
        <dbReference type="Google" id="ProtNLM"/>
    </source>
</evidence>
<keyword evidence="1" id="KW-0732">Signal</keyword>
<dbReference type="EMBL" id="SGVY01000005">
    <property type="protein sequence ID" value="TFH84098.1"/>
    <property type="molecule type" value="Genomic_DNA"/>
</dbReference>
<reference evidence="2 3" key="1">
    <citation type="submission" date="2019-02" db="EMBL/GenBank/DDBJ databases">
        <title>Draft Genome Sequence of the Prevotella sp. BCRC 81118, Isolated from Human Feces.</title>
        <authorList>
            <person name="Huang C.-H."/>
        </authorList>
    </citation>
    <scope>NUCLEOTIDE SEQUENCE [LARGE SCALE GENOMIC DNA]</scope>
    <source>
        <strain evidence="2 3">BCRC 81118</strain>
    </source>
</reference>
<dbReference type="Proteomes" id="UP000297872">
    <property type="component" value="Unassembled WGS sequence"/>
</dbReference>
<dbReference type="RefSeq" id="WP_118115356.1">
    <property type="nucleotide sequence ID" value="NZ_DAWCZC010000006.1"/>
</dbReference>
<dbReference type="OrthoDB" id="1072868at2"/>
<feature type="signal peptide" evidence="1">
    <location>
        <begin position="1"/>
        <end position="20"/>
    </location>
</feature>
<dbReference type="AlphaFoldDB" id="A0A4Y8VV15"/>
<feature type="chain" id="PRO_5021366313" description="DUF3347 domain-containing protein" evidence="1">
    <location>
        <begin position="21"/>
        <end position="170"/>
    </location>
</feature>
<proteinExistence type="predicted"/>
<evidence type="ECO:0000313" key="2">
    <source>
        <dbReference type="EMBL" id="TFH84098.1"/>
    </source>
</evidence>
<comment type="caution">
    <text evidence="2">The sequence shown here is derived from an EMBL/GenBank/DDBJ whole genome shotgun (WGS) entry which is preliminary data.</text>
</comment>
<evidence type="ECO:0000256" key="1">
    <source>
        <dbReference type="SAM" id="SignalP"/>
    </source>
</evidence>
<name>A0A4Y8VV15_9BACT</name>
<evidence type="ECO:0000313" key="3">
    <source>
        <dbReference type="Proteomes" id="UP000297872"/>
    </source>
</evidence>
<keyword evidence="3" id="KW-1185">Reference proteome</keyword>
<dbReference type="GeneID" id="302994296"/>